<proteinExistence type="inferred from homology"/>
<feature type="domain" description="CN hydrolase" evidence="2">
    <location>
        <begin position="17"/>
        <end position="270"/>
    </location>
</feature>
<protein>
    <submittedName>
        <fullName evidence="3">Carbon-nitrogen hydrolase</fullName>
        <ecNumber evidence="3">3.5.1.100</ecNumber>
    </submittedName>
</protein>
<dbReference type="AlphaFoldDB" id="A0A240AMN2"/>
<dbReference type="PROSITE" id="PS50263">
    <property type="entry name" value="CN_HYDROLASE"/>
    <property type="match status" value="1"/>
</dbReference>
<dbReference type="SUPFAM" id="SSF56317">
    <property type="entry name" value="Carbon-nitrogen hydrolase"/>
    <property type="match status" value="1"/>
</dbReference>
<dbReference type="PANTHER" id="PTHR23088:SF27">
    <property type="entry name" value="DEAMINATED GLUTATHIONE AMIDASE"/>
    <property type="match status" value="1"/>
</dbReference>
<accession>A0A240AMN2</accession>
<name>A0A240AMN2_9CORY</name>
<dbReference type="EMBL" id="LT906467">
    <property type="protein sequence ID" value="SNV84146.1"/>
    <property type="molecule type" value="Genomic_DNA"/>
</dbReference>
<keyword evidence="3" id="KW-0378">Hydrolase</keyword>
<evidence type="ECO:0000259" key="2">
    <source>
        <dbReference type="PROSITE" id="PS50263"/>
    </source>
</evidence>
<gene>
    <name evidence="3" type="primary">ramA</name>
    <name evidence="3" type="ORF">SAMEA4535761_02185</name>
</gene>
<dbReference type="PANTHER" id="PTHR23088">
    <property type="entry name" value="NITRILASE-RELATED"/>
    <property type="match status" value="1"/>
</dbReference>
<reference evidence="3 4" key="1">
    <citation type="submission" date="2017-06" db="EMBL/GenBank/DDBJ databases">
        <authorList>
            <consortium name="Pathogen Informatics"/>
        </authorList>
    </citation>
    <scope>NUCLEOTIDE SEQUENCE [LARGE SCALE GENOMIC DNA]</scope>
    <source>
        <strain evidence="3 4">NCTC13015</strain>
    </source>
</reference>
<evidence type="ECO:0000313" key="4">
    <source>
        <dbReference type="Proteomes" id="UP000215374"/>
    </source>
</evidence>
<evidence type="ECO:0000256" key="1">
    <source>
        <dbReference type="ARBA" id="ARBA00010613"/>
    </source>
</evidence>
<dbReference type="CDD" id="cd07581">
    <property type="entry name" value="nitrilase_3"/>
    <property type="match status" value="1"/>
</dbReference>
<sequence>MRKGLSRRAKLWQGWGMKLACIQITTGPSVRDNVALVTPLIRDAAAEGATLIVLPEATSQAFGQGRLDTQAEDLDGEFATQLAELAKETGTTIVAGTFRPADIREVDGKTIHRVFNTALITGGGVHKGYDKIHTYDAFNYRESDTVRPGEELVLFEHEGVQVGVAVCFDIRFPEQFRELARRGAEVIVVPTSWADGEGKLEQWQLLTRARALDSGVFLAAAGQARPDFLEKAGEESGPTGIGHSVVTAPDGTVVAEAGYGPETLIVDIDPARVAKVRKALPVVEIEAATTMR</sequence>
<dbReference type="Pfam" id="PF00795">
    <property type="entry name" value="CN_hydrolase"/>
    <property type="match status" value="1"/>
</dbReference>
<dbReference type="Proteomes" id="UP000215374">
    <property type="component" value="Chromosome 1"/>
</dbReference>
<dbReference type="InterPro" id="IPR036526">
    <property type="entry name" value="C-N_Hydrolase_sf"/>
</dbReference>
<evidence type="ECO:0000313" key="3">
    <source>
        <dbReference type="EMBL" id="SNV84146.1"/>
    </source>
</evidence>
<dbReference type="InterPro" id="IPR003010">
    <property type="entry name" value="C-N_Hydrolase"/>
</dbReference>
<dbReference type="GO" id="GO:0016787">
    <property type="term" value="F:hydrolase activity"/>
    <property type="evidence" value="ECO:0007669"/>
    <property type="project" value="UniProtKB-KW"/>
</dbReference>
<dbReference type="EC" id="3.5.1.100" evidence="3"/>
<organism evidence="3 4">
    <name type="scientific">Corynebacterium imitans</name>
    <dbReference type="NCBI Taxonomy" id="156978"/>
    <lineage>
        <taxon>Bacteria</taxon>
        <taxon>Bacillati</taxon>
        <taxon>Actinomycetota</taxon>
        <taxon>Actinomycetes</taxon>
        <taxon>Mycobacteriales</taxon>
        <taxon>Corynebacteriaceae</taxon>
        <taxon>Corynebacterium</taxon>
    </lineage>
</organism>
<comment type="similarity">
    <text evidence="1">Belongs to the carbon-nitrogen hydrolase superfamily. NIT1/NIT2 family.</text>
</comment>
<dbReference type="Gene3D" id="3.60.110.10">
    <property type="entry name" value="Carbon-nitrogen hydrolase"/>
    <property type="match status" value="1"/>
</dbReference>